<proteinExistence type="inferred from homology"/>
<dbReference type="Pfam" id="PF13407">
    <property type="entry name" value="Peripla_BP_4"/>
    <property type="match status" value="1"/>
</dbReference>
<comment type="similarity">
    <text evidence="2">Belongs to the bacterial solute-binding protein 2 family.</text>
</comment>
<comment type="subcellular location">
    <subcellularLocation>
        <location evidence="1">Cell envelope</location>
    </subcellularLocation>
</comment>
<dbReference type="PANTHER" id="PTHR46847:SF1">
    <property type="entry name" value="D-ALLOSE-BINDING PERIPLASMIC PROTEIN-RELATED"/>
    <property type="match status" value="1"/>
</dbReference>
<dbReference type="SUPFAM" id="SSF53822">
    <property type="entry name" value="Periplasmic binding protein-like I"/>
    <property type="match status" value="1"/>
</dbReference>
<dbReference type="RefSeq" id="WP_377914182.1">
    <property type="nucleotide sequence ID" value="NZ_JBHRZT010000032.1"/>
</dbReference>
<evidence type="ECO:0000313" key="5">
    <source>
        <dbReference type="EMBL" id="MFC3883579.1"/>
    </source>
</evidence>
<dbReference type="InterPro" id="IPR028082">
    <property type="entry name" value="Peripla_BP_I"/>
</dbReference>
<evidence type="ECO:0000256" key="1">
    <source>
        <dbReference type="ARBA" id="ARBA00004196"/>
    </source>
</evidence>
<dbReference type="Gene3D" id="3.40.50.2300">
    <property type="match status" value="2"/>
</dbReference>
<sequence length="163" mass="18178">MIILGIVTGRFDSSNQRQRVEGFKDAINKEKRIKLVDIKESHITKNGAVQAAYNLLRENPYLTAFYGTSALDGIGVDQAVKQFPYKPKPYIVVFDTLPETLSLVQEGSIDATISQYPYEMGYEAVEVLLKLKKGEHPNVLQHTDTMVISPNQLPITPAVGKEL</sequence>
<evidence type="ECO:0000259" key="4">
    <source>
        <dbReference type="Pfam" id="PF13407"/>
    </source>
</evidence>
<organism evidence="5 6">
    <name type="scientific">Bacillus songklensis</name>
    <dbReference type="NCBI Taxonomy" id="1069116"/>
    <lineage>
        <taxon>Bacteria</taxon>
        <taxon>Bacillati</taxon>
        <taxon>Bacillota</taxon>
        <taxon>Bacilli</taxon>
        <taxon>Bacillales</taxon>
        <taxon>Bacillaceae</taxon>
        <taxon>Bacillus</taxon>
    </lineage>
</organism>
<evidence type="ECO:0000256" key="3">
    <source>
        <dbReference type="ARBA" id="ARBA00022729"/>
    </source>
</evidence>
<keyword evidence="6" id="KW-1185">Reference proteome</keyword>
<protein>
    <submittedName>
        <fullName evidence="5">Substrate-binding domain-containing protein</fullName>
    </submittedName>
</protein>
<comment type="caution">
    <text evidence="5">The sequence shown here is derived from an EMBL/GenBank/DDBJ whole genome shotgun (WGS) entry which is preliminary data.</text>
</comment>
<gene>
    <name evidence="5" type="ORF">ACFOU2_08675</name>
</gene>
<reference evidence="6" key="1">
    <citation type="journal article" date="2019" name="Int. J. Syst. Evol. Microbiol.">
        <title>The Global Catalogue of Microorganisms (GCM) 10K type strain sequencing project: providing services to taxonomists for standard genome sequencing and annotation.</title>
        <authorList>
            <consortium name="The Broad Institute Genomics Platform"/>
            <consortium name="The Broad Institute Genome Sequencing Center for Infectious Disease"/>
            <person name="Wu L."/>
            <person name="Ma J."/>
        </authorList>
    </citation>
    <scope>NUCLEOTIDE SEQUENCE [LARGE SCALE GENOMIC DNA]</scope>
    <source>
        <strain evidence="6">CCUG 61889</strain>
    </source>
</reference>
<evidence type="ECO:0000313" key="6">
    <source>
        <dbReference type="Proteomes" id="UP001595752"/>
    </source>
</evidence>
<dbReference type="InterPro" id="IPR025997">
    <property type="entry name" value="SBP_2_dom"/>
</dbReference>
<dbReference type="PANTHER" id="PTHR46847">
    <property type="entry name" value="D-ALLOSE-BINDING PERIPLASMIC PROTEIN-RELATED"/>
    <property type="match status" value="1"/>
</dbReference>
<keyword evidence="3" id="KW-0732">Signal</keyword>
<dbReference type="Proteomes" id="UP001595752">
    <property type="component" value="Unassembled WGS sequence"/>
</dbReference>
<dbReference type="EMBL" id="JBHRZT010000032">
    <property type="protein sequence ID" value="MFC3883579.1"/>
    <property type="molecule type" value="Genomic_DNA"/>
</dbReference>
<name>A0ABV8B1T7_9BACI</name>
<feature type="domain" description="Periplasmic binding protein" evidence="4">
    <location>
        <begin position="5"/>
        <end position="135"/>
    </location>
</feature>
<evidence type="ECO:0000256" key="2">
    <source>
        <dbReference type="ARBA" id="ARBA00007639"/>
    </source>
</evidence>
<accession>A0ABV8B1T7</accession>